<proteinExistence type="predicted"/>
<name>A0A193QLU0_SODGM</name>
<evidence type="ECO:0000313" key="1">
    <source>
        <dbReference type="EMBL" id="CRL46141.1"/>
    </source>
</evidence>
<gene>
    <name evidence="1" type="ORF">SGGMMB4_04490</name>
</gene>
<dbReference type="AlphaFoldDB" id="A0A193QLU0"/>
<accession>A0A193QLU0</accession>
<reference evidence="1 2" key="1">
    <citation type="submission" date="2015-05" db="EMBL/GenBank/DDBJ databases">
        <authorList>
            <person name="Goodhead I."/>
        </authorList>
    </citation>
    <scope>NUCLEOTIDE SEQUENCE [LARGE SCALE GENOMIC DNA]</scope>
    <source>
        <strain evidence="2">morsitans</strain>
    </source>
</reference>
<dbReference type="Proteomes" id="UP000245838">
    <property type="component" value="Chromosome sggmmb4_Chromosome"/>
</dbReference>
<sequence>MAHNHNNNEILLWLTLSNVVKVYTLAHSLSAPVTYSLLILSHPVGGMLSSLPVTCANAFTPLNGNTHNVPCQRLHYALVEYLRLCQVLSKRRFHTTAFCYKR</sequence>
<evidence type="ECO:0000313" key="2">
    <source>
        <dbReference type="Proteomes" id="UP000245838"/>
    </source>
</evidence>
<dbReference type="EMBL" id="LN854557">
    <property type="protein sequence ID" value="CRL46141.1"/>
    <property type="molecule type" value="Genomic_DNA"/>
</dbReference>
<protein>
    <submittedName>
        <fullName evidence="1">Uncharacterized protein</fullName>
    </submittedName>
</protein>
<organism evidence="1 2">
    <name type="scientific">Sodalis glossinidius (strain morsitans)</name>
    <dbReference type="NCBI Taxonomy" id="343509"/>
    <lineage>
        <taxon>Bacteria</taxon>
        <taxon>Pseudomonadati</taxon>
        <taxon>Pseudomonadota</taxon>
        <taxon>Gammaproteobacteria</taxon>
        <taxon>Enterobacterales</taxon>
        <taxon>Bruguierivoracaceae</taxon>
        <taxon>Sodalis</taxon>
    </lineage>
</organism>